<dbReference type="AlphaFoldDB" id="A0A917NWS2"/>
<sequence length="245" mass="24699">MRLLVANANTTEAITHACAEAARAVAAPGTEIVAATPRFGPAVVSTRAENIVAGHAMLELLAEHAGSVDAVLLAVSHDTALDGARQMMPCPVVGMTEAACLTACMLGGRFGLITFGGVEQYRELMARYGLDSRLADIVAVNASPPEAVADPDSVGTKVLAAAKALAAEGANAVVLAGAALAGFDNRLQAAAPVPLLDGMACGVRMAEMLVALRLPKPHAGSYAAPVGRMTGGISPALAALLRGNL</sequence>
<dbReference type="Gene3D" id="3.40.50.12500">
    <property type="match status" value="1"/>
</dbReference>
<gene>
    <name evidence="2" type="ORF">GCM10011320_49810</name>
</gene>
<keyword evidence="3" id="KW-1185">Reference proteome</keyword>
<reference evidence="2" key="1">
    <citation type="journal article" date="2014" name="Int. J. Syst. Evol. Microbiol.">
        <title>Complete genome sequence of Corynebacterium casei LMG S-19264T (=DSM 44701T), isolated from a smear-ripened cheese.</title>
        <authorList>
            <consortium name="US DOE Joint Genome Institute (JGI-PGF)"/>
            <person name="Walter F."/>
            <person name="Albersmeier A."/>
            <person name="Kalinowski J."/>
            <person name="Ruckert C."/>
        </authorList>
    </citation>
    <scope>NUCLEOTIDE SEQUENCE</scope>
    <source>
        <strain evidence="2">CGMCC 1.3617</strain>
    </source>
</reference>
<accession>A0A917NWS2</accession>
<organism evidence="2 3">
    <name type="scientific">Neoroseomonas lacus</name>
    <dbReference type="NCBI Taxonomy" id="287609"/>
    <lineage>
        <taxon>Bacteria</taxon>
        <taxon>Pseudomonadati</taxon>
        <taxon>Pseudomonadota</taxon>
        <taxon>Alphaproteobacteria</taxon>
        <taxon>Acetobacterales</taxon>
        <taxon>Acetobacteraceae</taxon>
        <taxon>Neoroseomonas</taxon>
    </lineage>
</organism>
<comment type="caution">
    <text evidence="2">The sequence shown here is derived from an EMBL/GenBank/DDBJ whole genome shotgun (WGS) entry which is preliminary data.</text>
</comment>
<dbReference type="InterPro" id="IPR015942">
    <property type="entry name" value="Asp/Glu/hydantoin_racemase"/>
</dbReference>
<protein>
    <submittedName>
        <fullName evidence="2">Asp/Glu/hydantoin racemase</fullName>
    </submittedName>
</protein>
<dbReference type="InterPro" id="IPR052186">
    <property type="entry name" value="Hydantoin_racemase-like"/>
</dbReference>
<comment type="similarity">
    <text evidence="1">Belongs to the HyuE racemase family.</text>
</comment>
<dbReference type="RefSeq" id="WP_188971911.1">
    <property type="nucleotide sequence ID" value="NZ_BMKW01000014.1"/>
</dbReference>
<dbReference type="GO" id="GO:0047661">
    <property type="term" value="F:amino-acid racemase activity"/>
    <property type="evidence" value="ECO:0007669"/>
    <property type="project" value="InterPro"/>
</dbReference>
<name>A0A917NWS2_9PROT</name>
<dbReference type="Proteomes" id="UP000661507">
    <property type="component" value="Unassembled WGS sequence"/>
</dbReference>
<reference evidence="2" key="2">
    <citation type="submission" date="2020-09" db="EMBL/GenBank/DDBJ databases">
        <authorList>
            <person name="Sun Q."/>
            <person name="Zhou Y."/>
        </authorList>
    </citation>
    <scope>NUCLEOTIDE SEQUENCE</scope>
    <source>
        <strain evidence="2">CGMCC 1.3617</strain>
    </source>
</reference>
<evidence type="ECO:0000313" key="2">
    <source>
        <dbReference type="EMBL" id="GGJ36106.1"/>
    </source>
</evidence>
<evidence type="ECO:0000313" key="3">
    <source>
        <dbReference type="Proteomes" id="UP000661507"/>
    </source>
</evidence>
<proteinExistence type="inferred from homology"/>
<dbReference type="EMBL" id="BMKW01000014">
    <property type="protein sequence ID" value="GGJ36106.1"/>
    <property type="molecule type" value="Genomic_DNA"/>
</dbReference>
<dbReference type="InterPro" id="IPR053714">
    <property type="entry name" value="Iso_Racemase_Enz_sf"/>
</dbReference>
<dbReference type="Pfam" id="PF01177">
    <property type="entry name" value="Asp_Glu_race"/>
    <property type="match status" value="1"/>
</dbReference>
<evidence type="ECO:0000256" key="1">
    <source>
        <dbReference type="ARBA" id="ARBA00038414"/>
    </source>
</evidence>
<dbReference type="PANTHER" id="PTHR28047">
    <property type="entry name" value="PROTEIN DCG1"/>
    <property type="match status" value="1"/>
</dbReference>
<dbReference type="PANTHER" id="PTHR28047:SF5">
    <property type="entry name" value="PROTEIN DCG1"/>
    <property type="match status" value="1"/>
</dbReference>